<dbReference type="STRING" id="745531.A0A0C3S7A5"/>
<reference evidence="3 4" key="1">
    <citation type="journal article" date="2014" name="PLoS Genet.">
        <title>Analysis of the Phlebiopsis gigantea genome, transcriptome and secretome provides insight into its pioneer colonization strategies of wood.</title>
        <authorList>
            <person name="Hori C."/>
            <person name="Ishida T."/>
            <person name="Igarashi K."/>
            <person name="Samejima M."/>
            <person name="Suzuki H."/>
            <person name="Master E."/>
            <person name="Ferreira P."/>
            <person name="Ruiz-Duenas F.J."/>
            <person name="Held B."/>
            <person name="Canessa P."/>
            <person name="Larrondo L.F."/>
            <person name="Schmoll M."/>
            <person name="Druzhinina I.S."/>
            <person name="Kubicek C.P."/>
            <person name="Gaskell J.A."/>
            <person name="Kersten P."/>
            <person name="St John F."/>
            <person name="Glasner J."/>
            <person name="Sabat G."/>
            <person name="Splinter BonDurant S."/>
            <person name="Syed K."/>
            <person name="Yadav J."/>
            <person name="Mgbeahuruike A.C."/>
            <person name="Kovalchuk A."/>
            <person name="Asiegbu F.O."/>
            <person name="Lackner G."/>
            <person name="Hoffmeister D."/>
            <person name="Rencoret J."/>
            <person name="Gutierrez A."/>
            <person name="Sun H."/>
            <person name="Lindquist E."/>
            <person name="Barry K."/>
            <person name="Riley R."/>
            <person name="Grigoriev I.V."/>
            <person name="Henrissat B."/>
            <person name="Kues U."/>
            <person name="Berka R.M."/>
            <person name="Martinez A.T."/>
            <person name="Covert S.F."/>
            <person name="Blanchette R.A."/>
            <person name="Cullen D."/>
        </authorList>
    </citation>
    <scope>NUCLEOTIDE SEQUENCE [LARGE SCALE GENOMIC DNA]</scope>
    <source>
        <strain evidence="3 4">11061_1 CR5-6</strain>
    </source>
</reference>
<feature type="compositionally biased region" description="Low complexity" evidence="1">
    <location>
        <begin position="643"/>
        <end position="658"/>
    </location>
</feature>
<evidence type="ECO:0000259" key="2">
    <source>
        <dbReference type="SMART" id="SM01017"/>
    </source>
</evidence>
<feature type="region of interest" description="Disordered" evidence="1">
    <location>
        <begin position="542"/>
        <end position="561"/>
    </location>
</feature>
<feature type="compositionally biased region" description="Low complexity" evidence="1">
    <location>
        <begin position="314"/>
        <end position="336"/>
    </location>
</feature>
<dbReference type="GO" id="GO:0070086">
    <property type="term" value="P:ubiquitin-dependent endocytosis"/>
    <property type="evidence" value="ECO:0007669"/>
    <property type="project" value="TreeGrafter"/>
</dbReference>
<dbReference type="HOGENOM" id="CLU_012356_0_0_1"/>
<evidence type="ECO:0000256" key="1">
    <source>
        <dbReference type="SAM" id="MobiDB-lite"/>
    </source>
</evidence>
<feature type="compositionally biased region" description="Polar residues" evidence="1">
    <location>
        <begin position="337"/>
        <end position="352"/>
    </location>
</feature>
<dbReference type="Proteomes" id="UP000053257">
    <property type="component" value="Unassembled WGS sequence"/>
</dbReference>
<name>A0A0C3S7A5_PHLG1</name>
<dbReference type="InterPro" id="IPR014756">
    <property type="entry name" value="Ig_E-set"/>
</dbReference>
<feature type="compositionally biased region" description="Polar residues" evidence="1">
    <location>
        <begin position="697"/>
        <end position="713"/>
    </location>
</feature>
<accession>A0A0C3S7A5</accession>
<feature type="compositionally biased region" description="Polar residues" evidence="1">
    <location>
        <begin position="277"/>
        <end position="298"/>
    </location>
</feature>
<feature type="region of interest" description="Disordered" evidence="1">
    <location>
        <begin position="273"/>
        <end position="366"/>
    </location>
</feature>
<dbReference type="InterPro" id="IPR050357">
    <property type="entry name" value="Arrestin_domain-protein"/>
</dbReference>
<dbReference type="OrthoDB" id="2333384at2759"/>
<evidence type="ECO:0000313" key="3">
    <source>
        <dbReference type="EMBL" id="KIP04600.1"/>
    </source>
</evidence>
<organism evidence="3 4">
    <name type="scientific">Phlebiopsis gigantea (strain 11061_1 CR5-6)</name>
    <name type="common">White-rot fungus</name>
    <name type="synonym">Peniophora gigantea</name>
    <dbReference type="NCBI Taxonomy" id="745531"/>
    <lineage>
        <taxon>Eukaryota</taxon>
        <taxon>Fungi</taxon>
        <taxon>Dikarya</taxon>
        <taxon>Basidiomycota</taxon>
        <taxon>Agaricomycotina</taxon>
        <taxon>Agaricomycetes</taxon>
        <taxon>Polyporales</taxon>
        <taxon>Phanerochaetaceae</taxon>
        <taxon>Phlebiopsis</taxon>
    </lineage>
</organism>
<dbReference type="GO" id="GO:0005886">
    <property type="term" value="C:plasma membrane"/>
    <property type="evidence" value="ECO:0007669"/>
    <property type="project" value="TreeGrafter"/>
</dbReference>
<feature type="region of interest" description="Disordered" evidence="1">
    <location>
        <begin position="690"/>
        <end position="739"/>
    </location>
</feature>
<dbReference type="GO" id="GO:0005829">
    <property type="term" value="C:cytosol"/>
    <property type="evidence" value="ECO:0007669"/>
    <property type="project" value="TreeGrafter"/>
</dbReference>
<sequence length="831" mass="89301">MAREKHEKGQSYVDIVVNQDTLVLRGTGVDVNPALLSGNVVLYLSEPTSIKEITLQFRGKARIPPSASESLALNSSPLTYVVCSHEWSFLEGAKSHAHTLKAGRHLFPFQLHIGGSLPSSISTTAMGGASVHYKLRASVVRPGFGLGLSHRELHAIHPISILRGFSAEALEYQQTLEIENTWPEKLMYSIMIPHKAWAAGDRVTAVVRFQPLVKGARVKTVTTTINETVKLIGRSGTQENTRAIATARHDMTSGQAVCVEEQHHRYRVPLIGHHSPSIASSNQSPVHTPLHSGSQFLSNHHAASPSPGDMTPLTTVTTNSSSSSGSGVTGLSVSSSQPTPANTAADSLSNIVGPSAAPLPPSVSTDVVIPPELEQEQSTDVVTTLQIAVPMHATPAHSLEPIQVSHRIRWSIMITNLDGHVSELRCSLPLHVLDYRLYDEAHTATLQTRRLLLGARDIDGGQAQGTHGEDAGDEEDAELPSYPSHVRDRVANAYMSDSGLMRVTNPWVAQRISPVVRRDPAPAPDGIYSPAPLEVFPYHHRSSAHEPAPTSQLPQNPTPENQQLHWVNSELLLSLSQQPETPSTHPRQPPMEHTPPESIAHSRHTSRPSSRPTSRHSSRANSRHGSRANSRAASPTRSSNDGSRTSISHASTTSSDSTYVHNSSTASRNLHGLFHISMKPFTSLSHGFGLGHRSHSHSQLAQVVPTRSPTDANRGSRPGSGHTTPSSSGMNTPALVNAPPRNLTEDQLLLHRAFVETPDYEIASRGFLGGGVPPLSSYVGLPSYDEAAESGRAMERSMSDPNLVAHMHLAAAAPRVLAPQVAATAPPSPPP</sequence>
<feature type="domain" description="Arrestin C-terminal-like" evidence="2">
    <location>
        <begin position="182"/>
        <end position="437"/>
    </location>
</feature>
<feature type="region of interest" description="Disordered" evidence="1">
    <location>
        <begin position="576"/>
        <end position="662"/>
    </location>
</feature>
<dbReference type="AlphaFoldDB" id="A0A0C3S7A5"/>
<dbReference type="PANTHER" id="PTHR11188">
    <property type="entry name" value="ARRESTIN DOMAIN CONTAINING PROTEIN"/>
    <property type="match status" value="1"/>
</dbReference>
<dbReference type="Pfam" id="PF00339">
    <property type="entry name" value="Arrestin_N"/>
    <property type="match status" value="1"/>
</dbReference>
<keyword evidence="4" id="KW-1185">Reference proteome</keyword>
<gene>
    <name evidence="3" type="ORF">PHLGIDRAFT_93226</name>
</gene>
<feature type="compositionally biased region" description="Basic residues" evidence="1">
    <location>
        <begin position="613"/>
        <end position="626"/>
    </location>
</feature>
<dbReference type="InterPro" id="IPR011021">
    <property type="entry name" value="Arrestin-like_N"/>
</dbReference>
<feature type="region of interest" description="Disordered" evidence="1">
    <location>
        <begin position="460"/>
        <end position="485"/>
    </location>
</feature>
<dbReference type="EMBL" id="KN840568">
    <property type="protein sequence ID" value="KIP04600.1"/>
    <property type="molecule type" value="Genomic_DNA"/>
</dbReference>
<dbReference type="InterPro" id="IPR011022">
    <property type="entry name" value="Arrestin_C-like"/>
</dbReference>
<protein>
    <recommendedName>
        <fullName evidence="2">Arrestin C-terminal-like domain-containing protein</fullName>
    </recommendedName>
</protein>
<dbReference type="GO" id="GO:0031625">
    <property type="term" value="F:ubiquitin protein ligase binding"/>
    <property type="evidence" value="ECO:0007669"/>
    <property type="project" value="TreeGrafter"/>
</dbReference>
<feature type="compositionally biased region" description="Polar residues" evidence="1">
    <location>
        <begin position="549"/>
        <end position="561"/>
    </location>
</feature>
<dbReference type="GO" id="GO:0030674">
    <property type="term" value="F:protein-macromolecule adaptor activity"/>
    <property type="evidence" value="ECO:0007669"/>
    <property type="project" value="TreeGrafter"/>
</dbReference>
<feature type="compositionally biased region" description="Polar residues" evidence="1">
    <location>
        <begin position="627"/>
        <end position="642"/>
    </location>
</feature>
<dbReference type="Gene3D" id="2.60.40.640">
    <property type="match status" value="1"/>
</dbReference>
<feature type="compositionally biased region" description="Low complexity" evidence="1">
    <location>
        <begin position="715"/>
        <end position="729"/>
    </location>
</feature>
<dbReference type="SUPFAM" id="SSF81296">
    <property type="entry name" value="E set domains"/>
    <property type="match status" value="1"/>
</dbReference>
<evidence type="ECO:0000313" key="4">
    <source>
        <dbReference type="Proteomes" id="UP000053257"/>
    </source>
</evidence>
<dbReference type="InterPro" id="IPR014752">
    <property type="entry name" value="Arrestin-like_C"/>
</dbReference>
<dbReference type="PANTHER" id="PTHR11188:SF17">
    <property type="entry name" value="FI21816P1"/>
    <property type="match status" value="1"/>
</dbReference>
<proteinExistence type="predicted"/>
<dbReference type="SMART" id="SM01017">
    <property type="entry name" value="Arrestin_C"/>
    <property type="match status" value="1"/>
</dbReference>